<protein>
    <submittedName>
        <fullName evidence="1">Uncharacterized protein</fullName>
    </submittedName>
</protein>
<dbReference type="EMBL" id="BT069135">
    <property type="protein sequence ID" value="ACN36032.1"/>
    <property type="molecule type" value="mRNA"/>
</dbReference>
<name>C0PLG6_MAIZE</name>
<dbReference type="AlphaFoldDB" id="C0PLG6"/>
<reference evidence="1" key="1">
    <citation type="journal article" date="2009" name="PLoS Genet.">
        <title>Sequencing, mapping, and analysis of 27,455 maize full-length cDNAs.</title>
        <authorList>
            <person name="Soderlund C."/>
            <person name="Descour A."/>
            <person name="Kudrna D."/>
            <person name="Bomhoff M."/>
            <person name="Boyd L."/>
            <person name="Currie J."/>
            <person name="Angelova A."/>
            <person name="Collura K."/>
            <person name="Wissotski M."/>
            <person name="Ashley E."/>
            <person name="Morrow D."/>
            <person name="Fernandes J."/>
            <person name="Walbot V."/>
            <person name="Yu Y."/>
        </authorList>
    </citation>
    <scope>NUCLEOTIDE SEQUENCE</scope>
    <source>
        <strain evidence="1">B73</strain>
    </source>
</reference>
<sequence length="40" mass="4533">MTFSLKRNILSFFVSSSATILNEPVKSSTQSLTWETKCYS</sequence>
<evidence type="ECO:0000313" key="1">
    <source>
        <dbReference type="EMBL" id="ACN36032.1"/>
    </source>
</evidence>
<proteinExistence type="evidence at transcript level"/>
<organism evidence="1">
    <name type="scientific">Zea mays</name>
    <name type="common">Maize</name>
    <dbReference type="NCBI Taxonomy" id="4577"/>
    <lineage>
        <taxon>Eukaryota</taxon>
        <taxon>Viridiplantae</taxon>
        <taxon>Streptophyta</taxon>
        <taxon>Embryophyta</taxon>
        <taxon>Tracheophyta</taxon>
        <taxon>Spermatophyta</taxon>
        <taxon>Magnoliopsida</taxon>
        <taxon>Liliopsida</taxon>
        <taxon>Poales</taxon>
        <taxon>Poaceae</taxon>
        <taxon>PACMAD clade</taxon>
        <taxon>Panicoideae</taxon>
        <taxon>Andropogonodae</taxon>
        <taxon>Andropogoneae</taxon>
        <taxon>Tripsacinae</taxon>
        <taxon>Zea</taxon>
    </lineage>
</organism>
<accession>C0PLG6</accession>